<keyword evidence="3 5" id="KW-0418">Kinase</keyword>
<dbReference type="RefSeq" id="WP_182461574.1">
    <property type="nucleotide sequence ID" value="NZ_CP059732.1"/>
</dbReference>
<evidence type="ECO:0000313" key="5">
    <source>
        <dbReference type="EMBL" id="QMW04320.1"/>
    </source>
</evidence>
<name>A0A7G5GZM8_9BACT</name>
<dbReference type="InterPro" id="IPR052700">
    <property type="entry name" value="Carb_kinase_PfkB-like"/>
</dbReference>
<dbReference type="GO" id="GO:0016301">
    <property type="term" value="F:kinase activity"/>
    <property type="evidence" value="ECO:0007669"/>
    <property type="project" value="UniProtKB-KW"/>
</dbReference>
<dbReference type="SUPFAM" id="SSF53613">
    <property type="entry name" value="Ribokinase-like"/>
    <property type="match status" value="1"/>
</dbReference>
<evidence type="ECO:0000256" key="1">
    <source>
        <dbReference type="ARBA" id="ARBA00010688"/>
    </source>
</evidence>
<dbReference type="Proteomes" id="UP000515369">
    <property type="component" value="Chromosome"/>
</dbReference>
<dbReference type="PANTHER" id="PTHR43320">
    <property type="entry name" value="SUGAR KINASE"/>
    <property type="match status" value="1"/>
</dbReference>
<gene>
    <name evidence="5" type="ORF">H3H32_05060</name>
</gene>
<accession>A0A7G5GZM8</accession>
<proteinExistence type="inferred from homology"/>
<organism evidence="5 6">
    <name type="scientific">Spirosoma foliorum</name>
    <dbReference type="NCBI Taxonomy" id="2710596"/>
    <lineage>
        <taxon>Bacteria</taxon>
        <taxon>Pseudomonadati</taxon>
        <taxon>Bacteroidota</taxon>
        <taxon>Cytophagia</taxon>
        <taxon>Cytophagales</taxon>
        <taxon>Cytophagaceae</taxon>
        <taxon>Spirosoma</taxon>
    </lineage>
</organism>
<reference evidence="5 6" key="1">
    <citation type="submission" date="2020-07" db="EMBL/GenBank/DDBJ databases">
        <title>Spirosoma foliorum sp. nov., isolated from the leaves on the Nejang mountain Korea, Republic of.</title>
        <authorList>
            <person name="Ho H."/>
            <person name="Lee Y.-J."/>
            <person name="Nurcahyanto D.-A."/>
            <person name="Kim S.-G."/>
        </authorList>
    </citation>
    <scope>NUCLEOTIDE SEQUENCE [LARGE SCALE GENOMIC DNA]</scope>
    <source>
        <strain evidence="5 6">PL0136</strain>
    </source>
</reference>
<dbReference type="Pfam" id="PF00294">
    <property type="entry name" value="PfkB"/>
    <property type="match status" value="1"/>
</dbReference>
<keyword evidence="2" id="KW-0808">Transferase</keyword>
<evidence type="ECO:0000259" key="4">
    <source>
        <dbReference type="Pfam" id="PF00294"/>
    </source>
</evidence>
<dbReference type="AlphaFoldDB" id="A0A7G5GZM8"/>
<dbReference type="PANTHER" id="PTHR43320:SF2">
    <property type="entry name" value="2-DEHYDRO-3-DEOXYGLUCONOKINASE_2-DEHYDRO-3-DEOXYGALACTONOKINASE"/>
    <property type="match status" value="1"/>
</dbReference>
<evidence type="ECO:0000256" key="2">
    <source>
        <dbReference type="ARBA" id="ARBA00022679"/>
    </source>
</evidence>
<dbReference type="Gene3D" id="3.40.1190.20">
    <property type="match status" value="1"/>
</dbReference>
<dbReference type="InterPro" id="IPR011611">
    <property type="entry name" value="PfkB_dom"/>
</dbReference>
<dbReference type="CDD" id="cd01166">
    <property type="entry name" value="KdgK"/>
    <property type="match status" value="1"/>
</dbReference>
<dbReference type="InterPro" id="IPR029056">
    <property type="entry name" value="Ribokinase-like"/>
</dbReference>
<evidence type="ECO:0000313" key="6">
    <source>
        <dbReference type="Proteomes" id="UP000515369"/>
    </source>
</evidence>
<protein>
    <submittedName>
        <fullName evidence="5">Sugar kinase</fullName>
    </submittedName>
</protein>
<evidence type="ECO:0000256" key="3">
    <source>
        <dbReference type="ARBA" id="ARBA00022777"/>
    </source>
</evidence>
<dbReference type="EMBL" id="CP059732">
    <property type="protein sequence ID" value="QMW04320.1"/>
    <property type="molecule type" value="Genomic_DNA"/>
</dbReference>
<sequence length="343" mass="37398">MTKVCCFGELLLRFSPVANGEWIRQTAMPVFVGGAELNVATALANWDVPVKYSTVLPENSLADDIIGYVSDKGIDPSGIVRFGQRVGSYYLPQGSDLKNAGVIYDRAHSSFSELAVGKVDWEAVLQDTSWLHVSAISPALNADVAAACQELVAVASSKGITVSIDLNYRARLWQYGKAPAEIMPGIVQYCDVVMGNIWAANSLLGIPVDPEVHSRDQKDEYLEHSLATAEAIQRQFPRCKVVANTFRFDTPPTGLRYYTTLYTHGQQYVSSELLTDSVVDRVGSGDCFMAGLIYGLYNQHNPQAVVDFAAAAAFGKLQELGDATGQSVADIMKRQQNSIRFLV</sequence>
<keyword evidence="6" id="KW-1185">Reference proteome</keyword>
<comment type="similarity">
    <text evidence="1">Belongs to the carbohydrate kinase PfkB family.</text>
</comment>
<dbReference type="KEGG" id="sfol:H3H32_05060"/>
<feature type="domain" description="Carbohydrate kinase PfkB" evidence="4">
    <location>
        <begin position="1"/>
        <end position="323"/>
    </location>
</feature>